<feature type="compositionally biased region" description="Basic and acidic residues" evidence="1">
    <location>
        <begin position="413"/>
        <end position="436"/>
    </location>
</feature>
<reference evidence="2 3" key="1">
    <citation type="submission" date="2015-06" db="EMBL/GenBank/DDBJ databases">
        <title>Expansion of signal transduction pathways in fungi by whole-genome duplication.</title>
        <authorList>
            <consortium name="DOE Joint Genome Institute"/>
            <person name="Corrochano L.M."/>
            <person name="Kuo A."/>
            <person name="Marcet-Houben M."/>
            <person name="Polaino S."/>
            <person name="Salamov A."/>
            <person name="Villalobos J.M."/>
            <person name="Alvarez M.I."/>
            <person name="Avalos J."/>
            <person name="Benito E.P."/>
            <person name="Benoit I."/>
            <person name="Burger G."/>
            <person name="Camino L.P."/>
            <person name="Canovas D."/>
            <person name="Cerda-Olmedo E."/>
            <person name="Cheng J.-F."/>
            <person name="Dominguez A."/>
            <person name="Elias M."/>
            <person name="Eslava A.P."/>
            <person name="Glaser F."/>
            <person name="Grimwood J."/>
            <person name="Gutierrez G."/>
            <person name="Heitman J."/>
            <person name="Henrissat B."/>
            <person name="Iturriaga E.A."/>
            <person name="Lang B.F."/>
            <person name="Lavin J.L."/>
            <person name="Lee S."/>
            <person name="Li W."/>
            <person name="Lindquist E."/>
            <person name="Lopez-Garcia S."/>
            <person name="Luque E.M."/>
            <person name="Marcos A.T."/>
            <person name="Martin J."/>
            <person name="Mccluskey K."/>
            <person name="Medina H.R."/>
            <person name="Miralles-Duran A."/>
            <person name="Miyazaki A."/>
            <person name="Munoz-Torres E."/>
            <person name="Oguiza J.A."/>
            <person name="Ohm R."/>
            <person name="Olmedo M."/>
            <person name="Orejas M."/>
            <person name="Ortiz-Castellanos L."/>
            <person name="Pisabarro A.G."/>
            <person name="Rodriguez-Romero J."/>
            <person name="Ruiz-Herrera J."/>
            <person name="Ruiz-Vazquez R."/>
            <person name="Sanz C."/>
            <person name="Schackwitz W."/>
            <person name="Schmutz J."/>
            <person name="Shahriari M."/>
            <person name="Shelest E."/>
            <person name="Silva-Franco F."/>
            <person name="Soanes D."/>
            <person name="Syed K."/>
            <person name="Tagua V.G."/>
            <person name="Talbot N.J."/>
            <person name="Thon M."/>
            <person name="De Vries R.P."/>
            <person name="Wiebenga A."/>
            <person name="Yadav J.S."/>
            <person name="Braun E.L."/>
            <person name="Baker S."/>
            <person name="Garre V."/>
            <person name="Horwitz B."/>
            <person name="Torres-Martinez S."/>
            <person name="Idnurm A."/>
            <person name="Herrera-Estrella A."/>
            <person name="Gabaldon T."/>
            <person name="Grigoriev I.V."/>
        </authorList>
    </citation>
    <scope>NUCLEOTIDE SEQUENCE [LARGE SCALE GENOMIC DNA]</scope>
    <source>
        <strain evidence="2 3">CBS 277.49</strain>
    </source>
</reference>
<feature type="region of interest" description="Disordered" evidence="1">
    <location>
        <begin position="391"/>
        <end position="455"/>
    </location>
</feature>
<evidence type="ECO:0000313" key="2">
    <source>
        <dbReference type="EMBL" id="OAD01251.1"/>
    </source>
</evidence>
<comment type="caution">
    <text evidence="2">The sequence shown here is derived from an EMBL/GenBank/DDBJ whole genome shotgun (WGS) entry which is preliminary data.</text>
</comment>
<gene>
    <name evidence="2" type="ORF">MUCCIDRAFT_112689</name>
</gene>
<proteinExistence type="predicted"/>
<accession>A0A168JIQ3</accession>
<dbReference type="EMBL" id="AMYB01000006">
    <property type="protein sequence ID" value="OAD01251.1"/>
    <property type="molecule type" value="Genomic_DNA"/>
</dbReference>
<organism evidence="2 3">
    <name type="scientific">Mucor lusitanicus CBS 277.49</name>
    <dbReference type="NCBI Taxonomy" id="747725"/>
    <lineage>
        <taxon>Eukaryota</taxon>
        <taxon>Fungi</taxon>
        <taxon>Fungi incertae sedis</taxon>
        <taxon>Mucoromycota</taxon>
        <taxon>Mucoromycotina</taxon>
        <taxon>Mucoromycetes</taxon>
        <taxon>Mucorales</taxon>
        <taxon>Mucorineae</taxon>
        <taxon>Mucoraceae</taxon>
        <taxon>Mucor</taxon>
    </lineage>
</organism>
<protein>
    <submittedName>
        <fullName evidence="2">Uncharacterized protein</fullName>
    </submittedName>
</protein>
<dbReference type="Proteomes" id="UP000077051">
    <property type="component" value="Unassembled WGS sequence"/>
</dbReference>
<dbReference type="AlphaFoldDB" id="A0A168JIQ3"/>
<name>A0A168JIQ3_MUCCL</name>
<dbReference type="OrthoDB" id="2263584at2759"/>
<evidence type="ECO:0000313" key="3">
    <source>
        <dbReference type="Proteomes" id="UP000077051"/>
    </source>
</evidence>
<sequence length="503" mass="59176">MAKIKRMRSLARASNISQPRGYTINAPPVERNAAAHRAQEQLRKFLDQAQYAEARELFSEMIKTAVYPIEDIWKVGVEIVSKTTPNDLTDYLKAVYIGSPEKLAPTTFNAYIDQLMIDENWDLAFEEMELLYPRHLFHHPILLRKLAICAYRQWETAKQRLPEAYFQDDEHDAYDFRINTYEKRVRSANKYLPEAHKVYSLDVTVLNMYLTFLDTVNAGLKKSVITRSLQALRENPDYFMLSYLLEINHNDQYFKSKPYILHLHECNPSLKPNEKLKQYVVKTCRRIKHLKKQAATKFDELLKHELRAQRICRIFIAQLENNNAEVWFVNLIEKNIFQRAISQEICDIYRSSPAEQLLKSSHDRELKALAKAINQDIEKYMQQAIKRLPQEVEDDQEEDDKEEIGIVDGVVVAEDKPEQTEKSHDLKDSNDYREQDNVDMDGTVQPNEANMEDVKEQDVEFHQYYKEELEDSQEESEDEQCIPAHTEISLFQKYLQHPLFNDD</sequence>
<evidence type="ECO:0000256" key="1">
    <source>
        <dbReference type="SAM" id="MobiDB-lite"/>
    </source>
</evidence>
<keyword evidence="3" id="KW-1185">Reference proteome</keyword>
<feature type="compositionally biased region" description="Acidic residues" evidence="1">
    <location>
        <begin position="391"/>
        <end position="402"/>
    </location>
</feature>
<dbReference type="VEuPathDB" id="FungiDB:MUCCIDRAFT_112689"/>